<keyword evidence="3" id="KW-1185">Reference proteome</keyword>
<evidence type="ECO:0000313" key="3">
    <source>
        <dbReference type="Proteomes" id="UP000268652"/>
    </source>
</evidence>
<gene>
    <name evidence="2" type="ORF">D7318_09275</name>
    <name evidence="1" type="ORF">D7319_27115</name>
</gene>
<evidence type="ECO:0000313" key="1">
    <source>
        <dbReference type="EMBL" id="RKN04871.1"/>
    </source>
</evidence>
<proteinExistence type="predicted"/>
<evidence type="ECO:0000313" key="4">
    <source>
        <dbReference type="Proteomes" id="UP000275024"/>
    </source>
</evidence>
<sequence length="64" mass="6498">MEQKIASFMNEQQLGPMEQGYQDDVKSPVLATPAAGVATCWYVGGAVAGAASVVGAYVCGAVFG</sequence>
<dbReference type="OrthoDB" id="4319688at2"/>
<organism evidence="1 4">
    <name type="scientific">Streptomyces radicis</name>
    <dbReference type="NCBI Taxonomy" id="1750517"/>
    <lineage>
        <taxon>Bacteria</taxon>
        <taxon>Bacillati</taxon>
        <taxon>Actinomycetota</taxon>
        <taxon>Actinomycetes</taxon>
        <taxon>Kitasatosporales</taxon>
        <taxon>Streptomycetaceae</taxon>
        <taxon>Streptomyces</taxon>
    </lineage>
</organism>
<name>A0A3A9VUV2_9ACTN</name>
<dbReference type="Proteomes" id="UP000275024">
    <property type="component" value="Unassembled WGS sequence"/>
</dbReference>
<evidence type="ECO:0000313" key="2">
    <source>
        <dbReference type="EMBL" id="RKN25381.1"/>
    </source>
</evidence>
<dbReference type="EMBL" id="RBDX01000031">
    <property type="protein sequence ID" value="RKN04871.1"/>
    <property type="molecule type" value="Genomic_DNA"/>
</dbReference>
<reference evidence="3 4" key="1">
    <citation type="submission" date="2018-09" db="EMBL/GenBank/DDBJ databases">
        <title>Streptomyces sp. nov. DS1-2, an endophytic actinomycete isolated from roots of Dendrobium scabrilingue.</title>
        <authorList>
            <person name="Kuncharoen N."/>
            <person name="Kudo T."/>
            <person name="Ohkuma M."/>
            <person name="Yuki M."/>
            <person name="Tanasupawat S."/>
        </authorList>
    </citation>
    <scope>NUCLEOTIDE SEQUENCE [LARGE SCALE GENOMIC DNA]</scope>
    <source>
        <strain evidence="1 4">AZ1-7</strain>
        <strain evidence="2 3">DS1-2</strain>
    </source>
</reference>
<accession>A0A3A9VUV2</accession>
<dbReference type="EMBL" id="RBDY01000004">
    <property type="protein sequence ID" value="RKN25381.1"/>
    <property type="molecule type" value="Genomic_DNA"/>
</dbReference>
<dbReference type="Proteomes" id="UP000268652">
    <property type="component" value="Unassembled WGS sequence"/>
</dbReference>
<dbReference type="RefSeq" id="WP_113688856.1">
    <property type="nucleotide sequence ID" value="NZ_RBDX01000031.1"/>
</dbReference>
<protein>
    <submittedName>
        <fullName evidence="1">Uncharacterized protein</fullName>
    </submittedName>
</protein>
<dbReference type="AlphaFoldDB" id="A0A3A9VUV2"/>
<comment type="caution">
    <text evidence="1">The sequence shown here is derived from an EMBL/GenBank/DDBJ whole genome shotgun (WGS) entry which is preliminary data.</text>
</comment>